<feature type="compositionally biased region" description="Polar residues" evidence="1">
    <location>
        <begin position="257"/>
        <end position="274"/>
    </location>
</feature>
<feature type="compositionally biased region" description="Polar residues" evidence="1">
    <location>
        <begin position="212"/>
        <end position="231"/>
    </location>
</feature>
<protein>
    <submittedName>
        <fullName evidence="2">Uncharacterized protein</fullName>
    </submittedName>
</protein>
<evidence type="ECO:0000256" key="1">
    <source>
        <dbReference type="SAM" id="MobiDB-lite"/>
    </source>
</evidence>
<feature type="compositionally biased region" description="Basic and acidic residues" evidence="1">
    <location>
        <begin position="325"/>
        <end position="337"/>
    </location>
</feature>
<feature type="region of interest" description="Disordered" evidence="1">
    <location>
        <begin position="135"/>
        <end position="306"/>
    </location>
</feature>
<feature type="compositionally biased region" description="Polar residues" evidence="1">
    <location>
        <begin position="149"/>
        <end position="177"/>
    </location>
</feature>
<gene>
    <name evidence="2" type="ORF">NP493_525g00006</name>
</gene>
<name>A0AAD9KWV8_RIDPI</name>
<feature type="compositionally biased region" description="Low complexity" evidence="1">
    <location>
        <begin position="178"/>
        <end position="187"/>
    </location>
</feature>
<dbReference type="Proteomes" id="UP001209878">
    <property type="component" value="Unassembled WGS sequence"/>
</dbReference>
<comment type="caution">
    <text evidence="2">The sequence shown here is derived from an EMBL/GenBank/DDBJ whole genome shotgun (WGS) entry which is preliminary data.</text>
</comment>
<feature type="region of interest" description="Disordered" evidence="1">
    <location>
        <begin position="325"/>
        <end position="344"/>
    </location>
</feature>
<proteinExistence type="predicted"/>
<sequence>MYTLVVFQVRTAKPSARGNGKPKAVSGRFTPAIAQPQKHTGNGIRRRSIASASRSELASGGGGGGYRLANGARDGSVTSRIASEDSERPNMSEFPPITTRTTSGRSRRSSKSSGASALPKGAMVAYEKPTLLSVDGHPTEAEVGGASKRTFTSPAPNTASSGNSRRSHSGQSQGVASTGTGNNNNNGRASAAQRLTTHSDKNSLYPTRQRAQKPQSTGAHSAGASVQQQGSLKRAKSFGNFPRQLSVPNGSKARSAKLSTGNRQYTYTKQSAATTRRPERPVQNAHSAENQNGADTPAEVTSDQDVDLEKQDMILKWLTGVDEAERPPSPEFIHHGSPEQSDTAIHVVYDGD</sequence>
<keyword evidence="3" id="KW-1185">Reference proteome</keyword>
<evidence type="ECO:0000313" key="2">
    <source>
        <dbReference type="EMBL" id="KAK2178874.1"/>
    </source>
</evidence>
<reference evidence="2" key="1">
    <citation type="journal article" date="2023" name="Mol. Biol. Evol.">
        <title>Third-Generation Sequencing Reveals the Adaptive Role of the Epigenome in Three Deep-Sea Polychaetes.</title>
        <authorList>
            <person name="Perez M."/>
            <person name="Aroh O."/>
            <person name="Sun Y."/>
            <person name="Lan Y."/>
            <person name="Juniper S.K."/>
            <person name="Young C.R."/>
            <person name="Angers B."/>
            <person name="Qian P.Y."/>
        </authorList>
    </citation>
    <scope>NUCLEOTIDE SEQUENCE</scope>
    <source>
        <strain evidence="2">R07B-5</strain>
    </source>
</reference>
<organism evidence="2 3">
    <name type="scientific">Ridgeia piscesae</name>
    <name type="common">Tubeworm</name>
    <dbReference type="NCBI Taxonomy" id="27915"/>
    <lineage>
        <taxon>Eukaryota</taxon>
        <taxon>Metazoa</taxon>
        <taxon>Spiralia</taxon>
        <taxon>Lophotrochozoa</taxon>
        <taxon>Annelida</taxon>
        <taxon>Polychaeta</taxon>
        <taxon>Sedentaria</taxon>
        <taxon>Canalipalpata</taxon>
        <taxon>Sabellida</taxon>
        <taxon>Siboglinidae</taxon>
        <taxon>Ridgeia</taxon>
    </lineage>
</organism>
<dbReference type="EMBL" id="JAODUO010000525">
    <property type="protein sequence ID" value="KAK2178874.1"/>
    <property type="molecule type" value="Genomic_DNA"/>
</dbReference>
<evidence type="ECO:0000313" key="3">
    <source>
        <dbReference type="Proteomes" id="UP001209878"/>
    </source>
</evidence>
<dbReference type="AlphaFoldDB" id="A0AAD9KWV8"/>
<feature type="region of interest" description="Disordered" evidence="1">
    <location>
        <begin position="13"/>
        <end position="122"/>
    </location>
</feature>
<feature type="compositionally biased region" description="Polar residues" evidence="1">
    <location>
        <begin position="284"/>
        <end position="303"/>
    </location>
</feature>
<feature type="compositionally biased region" description="Low complexity" evidence="1">
    <location>
        <begin position="49"/>
        <end position="58"/>
    </location>
</feature>
<accession>A0AAD9KWV8</accession>